<feature type="domain" description="Methionyl/Valyl/Leucyl/Isoleucyl-tRNA synthetase anticodon-binding" evidence="11">
    <location>
        <begin position="94"/>
        <end position="247"/>
    </location>
</feature>
<dbReference type="FunFam" id="1.10.730.10:FF:000004">
    <property type="entry name" value="Isoleucyl-tRNA synthetase, cytoplasmic"/>
    <property type="match status" value="1"/>
</dbReference>
<dbReference type="Gene3D" id="1.10.730.10">
    <property type="entry name" value="Isoleucyl-tRNA Synthetase, Domain 1"/>
    <property type="match status" value="1"/>
</dbReference>
<dbReference type="InterPro" id="IPR014729">
    <property type="entry name" value="Rossmann-like_a/b/a_fold"/>
</dbReference>
<keyword evidence="4" id="KW-0547">Nucleotide-binding</keyword>
<dbReference type="InterPro" id="IPR002300">
    <property type="entry name" value="aa-tRNA-synth_Ia"/>
</dbReference>
<dbReference type="GO" id="GO:0006428">
    <property type="term" value="P:isoleucyl-tRNA aminoacylation"/>
    <property type="evidence" value="ECO:0007669"/>
    <property type="project" value="TreeGrafter"/>
</dbReference>
<dbReference type="EMBL" id="MIGC01000692">
    <property type="protein sequence ID" value="PHJ24415.1"/>
    <property type="molecule type" value="Genomic_DNA"/>
</dbReference>
<organism evidence="12 13">
    <name type="scientific">Cystoisospora suis</name>
    <dbReference type="NCBI Taxonomy" id="483139"/>
    <lineage>
        <taxon>Eukaryota</taxon>
        <taxon>Sar</taxon>
        <taxon>Alveolata</taxon>
        <taxon>Apicomplexa</taxon>
        <taxon>Conoidasida</taxon>
        <taxon>Coccidia</taxon>
        <taxon>Eucoccidiorida</taxon>
        <taxon>Eimeriorina</taxon>
        <taxon>Sarcocystidae</taxon>
        <taxon>Cystoisospora</taxon>
    </lineage>
</organism>
<evidence type="ECO:0000256" key="2">
    <source>
        <dbReference type="ARBA" id="ARBA00013165"/>
    </source>
</evidence>
<dbReference type="Gene3D" id="3.40.50.620">
    <property type="entry name" value="HUPs"/>
    <property type="match status" value="1"/>
</dbReference>
<dbReference type="SUPFAM" id="SSF47323">
    <property type="entry name" value="Anticodon-binding domain of a subclass of class I aminoacyl-tRNA synthetases"/>
    <property type="match status" value="1"/>
</dbReference>
<dbReference type="PANTHER" id="PTHR42780:SF1">
    <property type="entry name" value="ISOLEUCINE--TRNA LIGASE, CYTOPLASMIC"/>
    <property type="match status" value="1"/>
</dbReference>
<keyword evidence="3" id="KW-0436">Ligase</keyword>
<evidence type="ECO:0000313" key="13">
    <source>
        <dbReference type="Proteomes" id="UP000221165"/>
    </source>
</evidence>
<dbReference type="EC" id="6.1.1.5" evidence="2"/>
<name>A0A2C6LBB6_9APIC</name>
<dbReference type="AlphaFoldDB" id="A0A2C6LBB6"/>
<evidence type="ECO:0000256" key="3">
    <source>
        <dbReference type="ARBA" id="ARBA00022598"/>
    </source>
</evidence>
<dbReference type="SUPFAM" id="SSF52374">
    <property type="entry name" value="Nucleotidylyl transferase"/>
    <property type="match status" value="1"/>
</dbReference>
<proteinExistence type="inferred from homology"/>
<dbReference type="Proteomes" id="UP000221165">
    <property type="component" value="Unassembled WGS sequence"/>
</dbReference>
<dbReference type="Pfam" id="PF00133">
    <property type="entry name" value="tRNA-synt_1"/>
    <property type="match status" value="1"/>
</dbReference>
<dbReference type="RefSeq" id="XP_067926088.1">
    <property type="nucleotide sequence ID" value="XM_068061940.1"/>
</dbReference>
<comment type="caution">
    <text evidence="12">The sequence shown here is derived from an EMBL/GenBank/DDBJ whole genome shotgun (WGS) entry which is preliminary data.</text>
</comment>
<gene>
    <name evidence="12" type="ORF">CSUI_001735</name>
</gene>
<dbReference type="InterPro" id="IPR013155">
    <property type="entry name" value="M/V/L/I-tRNA-synth_anticd-bd"/>
</dbReference>
<sequence length="482" mass="55112">MSKRLKNYPDPMDVVNEYGADALRLYLVNSPVVRAETLRFRVEGVKDVVKDVLLPWYHACRFLVQEVIRCEVSSGRKFTPCLASDLLDRANNMDRWILSASQSLVKFVHQEMQAYRLYTVIPRLIHFLGQLTNWYVRLNRDRMRGAMGEEEALVSLQTLYDVLMTTVLCMAPLTPYMSELLYQTLKRALPDGHPLKAETVHFLMVPDLNEELLDSTLERQMGRMQTVINLGRTMRERQRVPVKTPVRSVTVLHADPEYVCDIQTLEAYVKEELNTIDLEVSDDKSSVILSAVPNFKALGSRLGKDMKAVQEAVKNLSHEDLEKFEIDGKIVLLDGKHELGREDLLLQRTFKGDDKKQKGDANTNLVVEGDNSVAVLIDFTPDDSLQRKATAREVANRVQKLRKQYRLQQTDEVEMIAHSPDVELQDLIQAESSYITKCLRRDLHIRNELPTSNGVCEGRQAICHESVDINGKPLIIVFHKLN</sequence>
<keyword evidence="13" id="KW-1185">Reference proteome</keyword>
<evidence type="ECO:0000313" key="12">
    <source>
        <dbReference type="EMBL" id="PHJ24415.1"/>
    </source>
</evidence>
<dbReference type="InterPro" id="IPR023586">
    <property type="entry name" value="Ile-tRNA-ligase_type2"/>
</dbReference>
<accession>A0A2C6LBB6</accession>
<feature type="domain" description="Aminoacyl-tRNA synthetase class Ia" evidence="10">
    <location>
        <begin position="1"/>
        <end position="38"/>
    </location>
</feature>
<dbReference type="OrthoDB" id="1706657at2759"/>
<dbReference type="Pfam" id="PF08264">
    <property type="entry name" value="Anticodon_1"/>
    <property type="match status" value="1"/>
</dbReference>
<evidence type="ECO:0000259" key="11">
    <source>
        <dbReference type="Pfam" id="PF08264"/>
    </source>
</evidence>
<evidence type="ECO:0000256" key="4">
    <source>
        <dbReference type="ARBA" id="ARBA00022741"/>
    </source>
</evidence>
<dbReference type="InterPro" id="IPR009080">
    <property type="entry name" value="tRNAsynth_Ia_anticodon-bd"/>
</dbReference>
<dbReference type="GO" id="GO:0004822">
    <property type="term" value="F:isoleucine-tRNA ligase activity"/>
    <property type="evidence" value="ECO:0007669"/>
    <property type="project" value="UniProtKB-EC"/>
</dbReference>
<dbReference type="CDD" id="cd07961">
    <property type="entry name" value="Anticodon_Ia_Ile_ABEc"/>
    <property type="match status" value="1"/>
</dbReference>
<comment type="catalytic activity">
    <reaction evidence="9">
        <text>tRNA(Ile) + L-isoleucine + ATP = L-isoleucyl-tRNA(Ile) + AMP + diphosphate</text>
        <dbReference type="Rhea" id="RHEA:11060"/>
        <dbReference type="Rhea" id="RHEA-COMP:9666"/>
        <dbReference type="Rhea" id="RHEA-COMP:9695"/>
        <dbReference type="ChEBI" id="CHEBI:30616"/>
        <dbReference type="ChEBI" id="CHEBI:33019"/>
        <dbReference type="ChEBI" id="CHEBI:58045"/>
        <dbReference type="ChEBI" id="CHEBI:78442"/>
        <dbReference type="ChEBI" id="CHEBI:78528"/>
        <dbReference type="ChEBI" id="CHEBI:456215"/>
        <dbReference type="EC" id="6.1.1.5"/>
    </reaction>
</comment>
<dbReference type="GO" id="GO:0000049">
    <property type="term" value="F:tRNA binding"/>
    <property type="evidence" value="ECO:0007669"/>
    <property type="project" value="InterPro"/>
</dbReference>
<dbReference type="PANTHER" id="PTHR42780">
    <property type="entry name" value="SOLEUCYL-TRNA SYNTHETASE"/>
    <property type="match status" value="1"/>
</dbReference>
<dbReference type="VEuPathDB" id="ToxoDB:CSUI_001735"/>
<comment type="similarity">
    <text evidence="1">Belongs to the class-I aminoacyl-tRNA synthetase family.</text>
</comment>
<evidence type="ECO:0000256" key="9">
    <source>
        <dbReference type="ARBA" id="ARBA00048359"/>
    </source>
</evidence>
<evidence type="ECO:0000256" key="7">
    <source>
        <dbReference type="ARBA" id="ARBA00023146"/>
    </source>
</evidence>
<dbReference type="GO" id="GO:0005524">
    <property type="term" value="F:ATP binding"/>
    <property type="evidence" value="ECO:0007669"/>
    <property type="project" value="UniProtKB-KW"/>
</dbReference>
<keyword evidence="6" id="KW-0648">Protein biosynthesis</keyword>
<evidence type="ECO:0000259" key="10">
    <source>
        <dbReference type="Pfam" id="PF00133"/>
    </source>
</evidence>
<evidence type="ECO:0000256" key="5">
    <source>
        <dbReference type="ARBA" id="ARBA00022840"/>
    </source>
</evidence>
<reference evidence="12 13" key="1">
    <citation type="journal article" date="2017" name="Int. J. Parasitol.">
        <title>The genome of the protozoan parasite Cystoisospora suis and a reverse vaccinology approach to identify vaccine candidates.</title>
        <authorList>
            <person name="Palmieri N."/>
            <person name="Shrestha A."/>
            <person name="Ruttkowski B."/>
            <person name="Beck T."/>
            <person name="Vogl C."/>
            <person name="Tomley F."/>
            <person name="Blake D.P."/>
            <person name="Joachim A."/>
        </authorList>
    </citation>
    <scope>NUCLEOTIDE SEQUENCE [LARGE SCALE GENOMIC DNA]</scope>
    <source>
        <strain evidence="12 13">Wien I</strain>
    </source>
</reference>
<evidence type="ECO:0000256" key="6">
    <source>
        <dbReference type="ARBA" id="ARBA00022917"/>
    </source>
</evidence>
<dbReference type="GeneID" id="94425151"/>
<evidence type="ECO:0000256" key="1">
    <source>
        <dbReference type="ARBA" id="ARBA00005594"/>
    </source>
</evidence>
<dbReference type="InterPro" id="IPR033709">
    <property type="entry name" value="Anticodon_Ile_ABEc"/>
</dbReference>
<dbReference type="Pfam" id="PF19302">
    <property type="entry name" value="DUF5915"/>
    <property type="match status" value="1"/>
</dbReference>
<keyword evidence="7 12" id="KW-0030">Aminoacyl-tRNA synthetase</keyword>
<evidence type="ECO:0000256" key="8">
    <source>
        <dbReference type="ARBA" id="ARBA00032665"/>
    </source>
</evidence>
<keyword evidence="5" id="KW-0067">ATP-binding</keyword>
<protein>
    <recommendedName>
        <fullName evidence="2">isoleucine--tRNA ligase</fullName>
        <ecNumber evidence="2">6.1.1.5</ecNumber>
    </recommendedName>
    <alternativeName>
        <fullName evidence="8">Isoleucyl-tRNA synthetase</fullName>
    </alternativeName>
</protein>